<dbReference type="Pfam" id="PF00892">
    <property type="entry name" value="EamA"/>
    <property type="match status" value="2"/>
</dbReference>
<dbReference type="SUPFAM" id="SSF103481">
    <property type="entry name" value="Multidrug resistance efflux transporter EmrE"/>
    <property type="match status" value="2"/>
</dbReference>
<evidence type="ECO:0000256" key="4">
    <source>
        <dbReference type="ARBA" id="ARBA00022989"/>
    </source>
</evidence>
<feature type="transmembrane region" description="Helical" evidence="6">
    <location>
        <begin position="53"/>
        <end position="71"/>
    </location>
</feature>
<feature type="transmembrane region" description="Helical" evidence="6">
    <location>
        <begin position="287"/>
        <end position="306"/>
    </location>
</feature>
<keyword evidence="4 6" id="KW-1133">Transmembrane helix</keyword>
<feature type="domain" description="EamA" evidence="7">
    <location>
        <begin position="29"/>
        <end position="154"/>
    </location>
</feature>
<dbReference type="RefSeq" id="WP_307274415.1">
    <property type="nucleotide sequence ID" value="NZ_JAUSVX010000006.1"/>
</dbReference>
<evidence type="ECO:0000313" key="8">
    <source>
        <dbReference type="EMBL" id="MDQ0470434.1"/>
    </source>
</evidence>
<feature type="transmembrane region" description="Helical" evidence="6">
    <location>
        <begin position="21"/>
        <end position="41"/>
    </location>
</feature>
<name>A0ABU0J846_9HYPH</name>
<evidence type="ECO:0000313" key="9">
    <source>
        <dbReference type="Proteomes" id="UP001242480"/>
    </source>
</evidence>
<dbReference type="InterPro" id="IPR050638">
    <property type="entry name" value="AA-Vitamin_Transporters"/>
</dbReference>
<dbReference type="EMBL" id="JAUSVX010000006">
    <property type="protein sequence ID" value="MDQ0470434.1"/>
    <property type="molecule type" value="Genomic_DNA"/>
</dbReference>
<keyword evidence="5 6" id="KW-0472">Membrane</keyword>
<gene>
    <name evidence="8" type="ORF">QO011_003453</name>
</gene>
<proteinExistence type="inferred from homology"/>
<feature type="transmembrane region" description="Helical" evidence="6">
    <location>
        <begin position="233"/>
        <end position="252"/>
    </location>
</feature>
<accession>A0ABU0J846</accession>
<feature type="transmembrane region" description="Helical" evidence="6">
    <location>
        <begin position="140"/>
        <end position="160"/>
    </location>
</feature>
<feature type="transmembrane region" description="Helical" evidence="6">
    <location>
        <begin position="202"/>
        <end position="221"/>
    </location>
</feature>
<comment type="caution">
    <text evidence="8">The sequence shown here is derived from an EMBL/GenBank/DDBJ whole genome shotgun (WGS) entry which is preliminary data.</text>
</comment>
<evidence type="ECO:0000256" key="5">
    <source>
        <dbReference type="ARBA" id="ARBA00023136"/>
    </source>
</evidence>
<feature type="transmembrane region" description="Helical" evidence="6">
    <location>
        <begin position="83"/>
        <end position="105"/>
    </location>
</feature>
<dbReference type="PANTHER" id="PTHR32322">
    <property type="entry name" value="INNER MEMBRANE TRANSPORTER"/>
    <property type="match status" value="1"/>
</dbReference>
<dbReference type="InterPro" id="IPR037185">
    <property type="entry name" value="EmrE-like"/>
</dbReference>
<evidence type="ECO:0000256" key="2">
    <source>
        <dbReference type="ARBA" id="ARBA00007362"/>
    </source>
</evidence>
<protein>
    <submittedName>
        <fullName evidence="8">Drug/metabolite transporter (DMT)-like permease</fullName>
    </submittedName>
</protein>
<evidence type="ECO:0000256" key="3">
    <source>
        <dbReference type="ARBA" id="ARBA00022692"/>
    </source>
</evidence>
<feature type="domain" description="EamA" evidence="7">
    <location>
        <begin position="171"/>
        <end position="306"/>
    </location>
</feature>
<feature type="transmembrane region" description="Helical" evidence="6">
    <location>
        <begin position="264"/>
        <end position="281"/>
    </location>
</feature>
<organism evidence="8 9">
    <name type="scientific">Labrys wisconsinensis</name>
    <dbReference type="NCBI Taxonomy" id="425677"/>
    <lineage>
        <taxon>Bacteria</taxon>
        <taxon>Pseudomonadati</taxon>
        <taxon>Pseudomonadota</taxon>
        <taxon>Alphaproteobacteria</taxon>
        <taxon>Hyphomicrobiales</taxon>
        <taxon>Xanthobacteraceae</taxon>
        <taxon>Labrys</taxon>
    </lineage>
</organism>
<comment type="subcellular location">
    <subcellularLocation>
        <location evidence="1">Membrane</location>
        <topology evidence="1">Multi-pass membrane protein</topology>
    </subcellularLocation>
</comment>
<keyword evidence="3 6" id="KW-0812">Transmembrane</keyword>
<feature type="transmembrane region" description="Helical" evidence="6">
    <location>
        <begin position="111"/>
        <end position="133"/>
    </location>
</feature>
<evidence type="ECO:0000256" key="1">
    <source>
        <dbReference type="ARBA" id="ARBA00004141"/>
    </source>
</evidence>
<feature type="transmembrane region" description="Helical" evidence="6">
    <location>
        <begin position="166"/>
        <end position="190"/>
    </location>
</feature>
<reference evidence="8 9" key="1">
    <citation type="submission" date="2023-07" db="EMBL/GenBank/DDBJ databases">
        <title>Genomic Encyclopedia of Type Strains, Phase IV (KMG-IV): sequencing the most valuable type-strain genomes for metagenomic binning, comparative biology and taxonomic classification.</title>
        <authorList>
            <person name="Goeker M."/>
        </authorList>
    </citation>
    <scope>NUCLEOTIDE SEQUENCE [LARGE SCALE GENOMIC DNA]</scope>
    <source>
        <strain evidence="8 9">DSM 19619</strain>
    </source>
</reference>
<dbReference type="PANTHER" id="PTHR32322:SF2">
    <property type="entry name" value="EAMA DOMAIN-CONTAINING PROTEIN"/>
    <property type="match status" value="1"/>
</dbReference>
<sequence>MSQARAFAAERPSARGGGFAPFDYGLYTLIVLLWGSSWIALHLQLGVVAPEVSLVWRFALAALIMVGWTVLTGQPLRFALGEHLRFAVLGVTLFSSNFLLFYYGGMSTPSGLLAVVFSLAAVFNILLSALFFGERPGARVVTAAVLGFAGVAAMFAPQLLGAAFTAAAWHGLGLGVAGTLSFCLGTMVSVSGQRRGVPVASATTWGMIYGTLFLILLSLLRGQAFIIEPTTRYLGALVWSALFSSVFAFAAYMTLLGRIGADRTGYSTVMYPVVALAISTVAEGYVWTWPAIAGLVLVIVGNLLMLTRPRRGALSAH</sequence>
<evidence type="ECO:0000259" key="7">
    <source>
        <dbReference type="Pfam" id="PF00892"/>
    </source>
</evidence>
<comment type="similarity">
    <text evidence="2">Belongs to the EamA transporter family.</text>
</comment>
<evidence type="ECO:0000256" key="6">
    <source>
        <dbReference type="SAM" id="Phobius"/>
    </source>
</evidence>
<dbReference type="Proteomes" id="UP001242480">
    <property type="component" value="Unassembled WGS sequence"/>
</dbReference>
<keyword evidence="9" id="KW-1185">Reference proteome</keyword>
<dbReference type="InterPro" id="IPR000620">
    <property type="entry name" value="EamA_dom"/>
</dbReference>